<protein>
    <submittedName>
        <fullName evidence="1">Uncharacterized protein</fullName>
    </submittedName>
</protein>
<organism evidence="1 2">
    <name type="scientific">Actimicrobium antarcticum</name>
    <dbReference type="NCBI Taxonomy" id="1051899"/>
    <lineage>
        <taxon>Bacteria</taxon>
        <taxon>Pseudomonadati</taxon>
        <taxon>Pseudomonadota</taxon>
        <taxon>Betaproteobacteria</taxon>
        <taxon>Burkholderiales</taxon>
        <taxon>Oxalobacteraceae</taxon>
        <taxon>Actimicrobium</taxon>
    </lineage>
</organism>
<evidence type="ECO:0000313" key="2">
    <source>
        <dbReference type="Proteomes" id="UP001501353"/>
    </source>
</evidence>
<dbReference type="Proteomes" id="UP001501353">
    <property type="component" value="Unassembled WGS sequence"/>
</dbReference>
<reference evidence="2" key="1">
    <citation type="journal article" date="2019" name="Int. J. Syst. Evol. Microbiol.">
        <title>The Global Catalogue of Microorganisms (GCM) 10K type strain sequencing project: providing services to taxonomists for standard genome sequencing and annotation.</title>
        <authorList>
            <consortium name="The Broad Institute Genomics Platform"/>
            <consortium name="The Broad Institute Genome Sequencing Center for Infectious Disease"/>
            <person name="Wu L."/>
            <person name="Ma J."/>
        </authorList>
    </citation>
    <scope>NUCLEOTIDE SEQUENCE [LARGE SCALE GENOMIC DNA]</scope>
    <source>
        <strain evidence="2">JCM 16673</strain>
    </source>
</reference>
<gene>
    <name evidence="1" type="ORF">GCM10022212_14770</name>
</gene>
<accession>A0ABP7T1U7</accession>
<proteinExistence type="predicted"/>
<comment type="caution">
    <text evidence="1">The sequence shown here is derived from an EMBL/GenBank/DDBJ whole genome shotgun (WGS) entry which is preliminary data.</text>
</comment>
<evidence type="ECO:0000313" key="1">
    <source>
        <dbReference type="EMBL" id="GAA4019522.1"/>
    </source>
</evidence>
<name>A0ABP7T1U7_9BURK</name>
<dbReference type="EMBL" id="BAAAZE010000007">
    <property type="protein sequence ID" value="GAA4019522.1"/>
    <property type="molecule type" value="Genomic_DNA"/>
</dbReference>
<keyword evidence="2" id="KW-1185">Reference proteome</keyword>
<sequence length="110" mass="11668">MVAGTAAAGALVIVSVTLPVDTERLVPKNAKASVAQKKIAAATPVDLDKKFDEPVAPNRLPDAPEPNAAPMSAPLPCCISTRPMMVSALMTWMTTMMVNTVFIARYPILF</sequence>